<accession>A0AA95JDV0</accession>
<evidence type="ECO:0000259" key="2">
    <source>
        <dbReference type="PROSITE" id="PS51782"/>
    </source>
</evidence>
<dbReference type="CDD" id="cd00118">
    <property type="entry name" value="LysM"/>
    <property type="match status" value="2"/>
</dbReference>
<dbReference type="PANTHER" id="PTHR33734:SF22">
    <property type="entry name" value="MEMBRANE-BOUND LYTIC MUREIN TRANSGLYCOSYLASE D"/>
    <property type="match status" value="1"/>
</dbReference>
<dbReference type="PANTHER" id="PTHR33734">
    <property type="entry name" value="LYSM DOMAIN-CONTAINING GPI-ANCHORED PROTEIN 2"/>
    <property type="match status" value="1"/>
</dbReference>
<feature type="compositionally biased region" description="Basic residues" evidence="1">
    <location>
        <begin position="365"/>
        <end position="375"/>
    </location>
</feature>
<name>A0AA95JDV0_9BACL</name>
<dbReference type="PROSITE" id="PS51782">
    <property type="entry name" value="LYSM"/>
    <property type="match status" value="2"/>
</dbReference>
<dbReference type="Pfam" id="PF01476">
    <property type="entry name" value="LysM"/>
    <property type="match status" value="2"/>
</dbReference>
<gene>
    <name evidence="3" type="ORF">P0Y55_04755</name>
</gene>
<dbReference type="SUPFAM" id="SSF54106">
    <property type="entry name" value="LysM domain"/>
    <property type="match status" value="2"/>
</dbReference>
<keyword evidence="4" id="KW-1185">Reference proteome</keyword>
<evidence type="ECO:0000313" key="3">
    <source>
        <dbReference type="EMBL" id="WEK55372.1"/>
    </source>
</evidence>
<feature type="domain" description="LysM" evidence="2">
    <location>
        <begin position="2"/>
        <end position="47"/>
    </location>
</feature>
<sequence length="396" mass="42481">MKIHMVKQGDTLYLIAKKYNVPLEDLIKANPEISNPDVLAIGTKVKIHTQPQSAAEVIHQHIVQQGDSLWKLSKAWGIHLSDLIKANPQLKNPNALLTGEVVNIPKQTGHAEAHPHHGGAQGKANTAVLPGTSKKNTAVLPIETPPPAPAPVPVPAPAPAPIAPIEPIYPVMQAPIAHIEPIYPVMPAPIAHEPAPYYGGWMHESTQISTGYGSIYGSNDFIGYDSNALGNESYPGVGGVMTTGMQSTPGCQSCGGPSMQSIAGTANPSMYSAQYSNAYPSTYPGMGYPSGIQPFMASPSPYGYAGQEEAYNPYVQSASYTPEYGNYANQSFPPIPPLPPLRPIEEPSNPYALREESSFDELKSASKKSNTKSRSRVNAVTKSKPKRKKSMPLLKW</sequence>
<evidence type="ECO:0000313" key="4">
    <source>
        <dbReference type="Proteomes" id="UP001178662"/>
    </source>
</evidence>
<dbReference type="InterPro" id="IPR036779">
    <property type="entry name" value="LysM_dom_sf"/>
</dbReference>
<dbReference type="EMBL" id="CP119317">
    <property type="protein sequence ID" value="WEK55372.1"/>
    <property type="molecule type" value="Genomic_DNA"/>
</dbReference>
<reference evidence="3" key="1">
    <citation type="submission" date="2023-03" db="EMBL/GenBank/DDBJ databases">
        <title>Andean soil-derived lignocellulolytic bacterial consortium as a source of novel taxa and putative plastic-active enzymes.</title>
        <authorList>
            <person name="Diaz-Garcia L."/>
            <person name="Chuvochina M."/>
            <person name="Feuerriegel G."/>
            <person name="Bunk B."/>
            <person name="Sproer C."/>
            <person name="Streit W.R."/>
            <person name="Rodriguez L.M."/>
            <person name="Overmann J."/>
            <person name="Jimenez D.J."/>
        </authorList>
    </citation>
    <scope>NUCLEOTIDE SEQUENCE</scope>
    <source>
        <strain evidence="3">MAG 2441</strain>
    </source>
</reference>
<dbReference type="Proteomes" id="UP001178662">
    <property type="component" value="Chromosome"/>
</dbReference>
<proteinExistence type="predicted"/>
<feature type="domain" description="LysM" evidence="2">
    <location>
        <begin position="59"/>
        <end position="104"/>
    </location>
</feature>
<feature type="compositionally biased region" description="Basic and acidic residues" evidence="1">
    <location>
        <begin position="353"/>
        <end position="364"/>
    </location>
</feature>
<organism evidence="3 4">
    <name type="scientific">Candidatus Cohnella colombiensis</name>
    <dbReference type="NCBI Taxonomy" id="3121368"/>
    <lineage>
        <taxon>Bacteria</taxon>
        <taxon>Bacillati</taxon>
        <taxon>Bacillota</taxon>
        <taxon>Bacilli</taxon>
        <taxon>Bacillales</taxon>
        <taxon>Paenibacillaceae</taxon>
        <taxon>Cohnella</taxon>
    </lineage>
</organism>
<dbReference type="Gene3D" id="3.10.350.10">
    <property type="entry name" value="LysM domain"/>
    <property type="match status" value="2"/>
</dbReference>
<dbReference type="AlphaFoldDB" id="A0AA95JDV0"/>
<feature type="region of interest" description="Disordered" evidence="1">
    <location>
        <begin position="336"/>
        <end position="396"/>
    </location>
</feature>
<protein>
    <submittedName>
        <fullName evidence="3">LysM peptidoglycan-binding domain-containing protein</fullName>
    </submittedName>
</protein>
<evidence type="ECO:0000256" key="1">
    <source>
        <dbReference type="SAM" id="MobiDB-lite"/>
    </source>
</evidence>
<dbReference type="SMART" id="SM00257">
    <property type="entry name" value="LysM"/>
    <property type="match status" value="2"/>
</dbReference>
<dbReference type="InterPro" id="IPR018392">
    <property type="entry name" value="LysM"/>
</dbReference>